<dbReference type="PIRSF" id="PIRSF009264">
    <property type="entry name" value="TagBP_ald_AgaZ"/>
    <property type="match status" value="1"/>
</dbReference>
<dbReference type="Proteomes" id="UP001342418">
    <property type="component" value="Chromosome"/>
</dbReference>
<evidence type="ECO:0000313" key="2">
    <source>
        <dbReference type="EMBL" id="UUP18219.1"/>
    </source>
</evidence>
<reference evidence="2 3" key="1">
    <citation type="submission" date="2018-07" db="EMBL/GenBank/DDBJ databases">
        <title>Genome sequence of Nitratireductor thuwali#1536.</title>
        <authorList>
            <person name="Michoud G."/>
            <person name="Merlino G."/>
            <person name="Sefrji F.O."/>
            <person name="Daffonchio D."/>
        </authorList>
    </citation>
    <scope>NUCLEOTIDE SEQUENCE [LARGE SCALE GENOMIC DNA]</scope>
    <source>
        <strain evidence="3">Nit1536</strain>
    </source>
</reference>
<organism evidence="2 3">
    <name type="scientific">Nitratireductor thuwali</name>
    <dbReference type="NCBI Taxonomy" id="2267699"/>
    <lineage>
        <taxon>Bacteria</taxon>
        <taxon>Pseudomonadati</taxon>
        <taxon>Pseudomonadota</taxon>
        <taxon>Alphaproteobacteria</taxon>
        <taxon>Hyphomicrobiales</taxon>
        <taxon>Phyllobacteriaceae</taxon>
        <taxon>Nitratireductor</taxon>
    </lineage>
</organism>
<evidence type="ECO:0000256" key="1">
    <source>
        <dbReference type="ARBA" id="ARBA00005007"/>
    </source>
</evidence>
<comment type="pathway">
    <text evidence="1">Carbohydrate metabolism.</text>
</comment>
<proteinExistence type="predicted"/>
<accession>A0ABY5MLR9</accession>
<dbReference type="Gene3D" id="1.10.400.20">
    <property type="entry name" value="putative tagatose 6-phosphate kinase domain like"/>
    <property type="match status" value="1"/>
</dbReference>
<dbReference type="NCBIfam" id="TIGR02810">
    <property type="entry name" value="agaZ_gatZ"/>
    <property type="match status" value="1"/>
</dbReference>
<dbReference type="InterPro" id="IPR013785">
    <property type="entry name" value="Aldolase_TIM"/>
</dbReference>
<protein>
    <submittedName>
        <fullName evidence="2">D-tagatose-1,6-bisphosphate aldolase subunit KbaZ</fullName>
    </submittedName>
</protein>
<dbReference type="InterPro" id="IPR050303">
    <property type="entry name" value="GatZ_KbaZ_carbometab"/>
</dbReference>
<dbReference type="RefSeq" id="WP_338530471.1">
    <property type="nucleotide sequence ID" value="NZ_CP030941.1"/>
</dbReference>
<dbReference type="Pfam" id="PF08013">
    <property type="entry name" value="GatZ_KbaZ-like"/>
    <property type="match status" value="1"/>
</dbReference>
<dbReference type="Gene3D" id="3.20.20.70">
    <property type="entry name" value="Aldolase class I"/>
    <property type="match status" value="1"/>
</dbReference>
<evidence type="ECO:0000313" key="3">
    <source>
        <dbReference type="Proteomes" id="UP001342418"/>
    </source>
</evidence>
<dbReference type="InterPro" id="IPR012062">
    <property type="entry name" value="GatZ/KbaZ-like"/>
</dbReference>
<dbReference type="SUPFAM" id="SSF51569">
    <property type="entry name" value="Aldolase"/>
    <property type="match status" value="1"/>
</dbReference>
<gene>
    <name evidence="2" type="primary">kbaZ</name>
    <name evidence="2" type="ORF">NTH_02699</name>
</gene>
<keyword evidence="3" id="KW-1185">Reference proteome</keyword>
<sequence>MSAHPLSDIAHWRARPGPSGLPSVCSAHPLVLEAAMRATLPADLPLLIEATCNQVNQDGGYTGMTPADFRARVETIAQMAGFPVERVILGGDHLGPNPWKSLPAAQAMDKADAMVRAYAAAGFTKLHLDCSMGCAGEPASLDNVTTSRRAARLAAAAEEALPGGDTPAPVYVIGTEVPIPGGAMEELGVLEVTTAAAATETVSAHKKVFVEAGLDDAFARVVGLVVQPGVEFGNHNVADYDPAAARELSAALADLPGLVFEAHSTDYQTRKNLSALVYDGFAILKVGPGLTFALREALYGLDAIATELVPEGRDRTLRQVMETVMLADPSHWGKYYEGDAEARRRLRHFSYSDRIRYYWPNAEAEAAVAQLFDLLNERDIPEPLIGQYLGHLFPAVRAGEISRHSRALVLASIELVVQDYIAASFGVHREAGAAPSRMRAVPFSLQKPQS</sequence>
<dbReference type="PANTHER" id="PTHR32502">
    <property type="entry name" value="N-ACETYLGALACTOSAMINE PERMEASE II COMPONENT-RELATED"/>
    <property type="match status" value="1"/>
</dbReference>
<name>A0ABY5MLR9_9HYPH</name>
<dbReference type="PANTHER" id="PTHR32502:SF2">
    <property type="entry name" value="D-TAGATOSE-1,6-BISPHOSPHATE ALDOLASE SUBUNIT KBAZ"/>
    <property type="match status" value="1"/>
</dbReference>
<dbReference type="EMBL" id="CP030941">
    <property type="protein sequence ID" value="UUP18219.1"/>
    <property type="molecule type" value="Genomic_DNA"/>
</dbReference>